<comment type="caution">
    <text evidence="2">The sequence shown here is derived from an EMBL/GenBank/DDBJ whole genome shotgun (WGS) entry which is preliminary data.</text>
</comment>
<feature type="compositionally biased region" description="Polar residues" evidence="1">
    <location>
        <begin position="85"/>
        <end position="105"/>
    </location>
</feature>
<feature type="compositionally biased region" description="Low complexity" evidence="1">
    <location>
        <begin position="21"/>
        <end position="33"/>
    </location>
</feature>
<protein>
    <submittedName>
        <fullName evidence="2">Uncharacterized protein</fullName>
    </submittedName>
</protein>
<name>A0A8T0XJC2_PANVG</name>
<evidence type="ECO:0000256" key="1">
    <source>
        <dbReference type="SAM" id="MobiDB-lite"/>
    </source>
</evidence>
<keyword evidence="3" id="KW-1185">Reference proteome</keyword>
<sequence>MAEVPDPHRHAAATPPHMEGARAAVRRSISSRGGEAGHQVRMALQIRRRQVRNTPNIRRGVGATLPQRAPGDPPPHRAHQRAASLRSSPQPRASTPTRSTCSFPTSRCCRPPSAQKGISLSQSLSHCIVYTDNFQQA</sequence>
<dbReference type="Proteomes" id="UP000823388">
    <property type="component" value="Chromosome 1K"/>
</dbReference>
<evidence type="ECO:0000313" key="3">
    <source>
        <dbReference type="Proteomes" id="UP000823388"/>
    </source>
</evidence>
<accession>A0A8T0XJC2</accession>
<organism evidence="2 3">
    <name type="scientific">Panicum virgatum</name>
    <name type="common">Blackwell switchgrass</name>
    <dbReference type="NCBI Taxonomy" id="38727"/>
    <lineage>
        <taxon>Eukaryota</taxon>
        <taxon>Viridiplantae</taxon>
        <taxon>Streptophyta</taxon>
        <taxon>Embryophyta</taxon>
        <taxon>Tracheophyta</taxon>
        <taxon>Spermatophyta</taxon>
        <taxon>Magnoliopsida</taxon>
        <taxon>Liliopsida</taxon>
        <taxon>Poales</taxon>
        <taxon>Poaceae</taxon>
        <taxon>PACMAD clade</taxon>
        <taxon>Panicoideae</taxon>
        <taxon>Panicodae</taxon>
        <taxon>Paniceae</taxon>
        <taxon>Panicinae</taxon>
        <taxon>Panicum</taxon>
        <taxon>Panicum sect. Hiantes</taxon>
    </lineage>
</organism>
<evidence type="ECO:0000313" key="2">
    <source>
        <dbReference type="EMBL" id="KAG2660020.1"/>
    </source>
</evidence>
<dbReference type="AlphaFoldDB" id="A0A8T0XJC2"/>
<proteinExistence type="predicted"/>
<dbReference type="EMBL" id="CM029037">
    <property type="protein sequence ID" value="KAG2660020.1"/>
    <property type="molecule type" value="Genomic_DNA"/>
</dbReference>
<feature type="region of interest" description="Disordered" evidence="1">
    <location>
        <begin position="1"/>
        <end position="108"/>
    </location>
</feature>
<gene>
    <name evidence="2" type="ORF">PVAP13_1KG391200</name>
</gene>
<reference evidence="2" key="1">
    <citation type="submission" date="2020-05" db="EMBL/GenBank/DDBJ databases">
        <title>WGS assembly of Panicum virgatum.</title>
        <authorList>
            <person name="Lovell J.T."/>
            <person name="Jenkins J."/>
            <person name="Shu S."/>
            <person name="Juenger T.E."/>
            <person name="Schmutz J."/>
        </authorList>
    </citation>
    <scope>NUCLEOTIDE SEQUENCE</scope>
    <source>
        <strain evidence="2">AP13</strain>
    </source>
</reference>